<dbReference type="Pfam" id="PF08281">
    <property type="entry name" value="Sigma70_r4_2"/>
    <property type="match status" value="1"/>
</dbReference>
<dbReference type="InterPro" id="IPR039425">
    <property type="entry name" value="RNA_pol_sigma-70-like"/>
</dbReference>
<evidence type="ECO:0000256" key="2">
    <source>
        <dbReference type="ARBA" id="ARBA00023015"/>
    </source>
</evidence>
<keyword evidence="3" id="KW-0731">Sigma factor</keyword>
<evidence type="ECO:0000256" key="3">
    <source>
        <dbReference type="ARBA" id="ARBA00023082"/>
    </source>
</evidence>
<dbReference type="AlphaFoldDB" id="A0A645G968"/>
<comment type="similarity">
    <text evidence="1">Belongs to the sigma-70 factor family. ECF subfamily.</text>
</comment>
<keyword evidence="2" id="KW-0805">Transcription regulation</keyword>
<feature type="domain" description="RNA polymerase sigma factor 70 region 4 type 2" evidence="6">
    <location>
        <begin position="108"/>
        <end position="151"/>
    </location>
</feature>
<dbReference type="Gene3D" id="1.10.1740.10">
    <property type="match status" value="1"/>
</dbReference>
<dbReference type="GO" id="GO:0016987">
    <property type="term" value="F:sigma factor activity"/>
    <property type="evidence" value="ECO:0007669"/>
    <property type="project" value="UniProtKB-KW"/>
</dbReference>
<gene>
    <name evidence="7" type="ORF">SDC9_169905</name>
</gene>
<dbReference type="SUPFAM" id="SSF88659">
    <property type="entry name" value="Sigma3 and sigma4 domains of RNA polymerase sigma factors"/>
    <property type="match status" value="1"/>
</dbReference>
<dbReference type="InterPro" id="IPR013324">
    <property type="entry name" value="RNA_pol_sigma_r3/r4-like"/>
</dbReference>
<evidence type="ECO:0000313" key="7">
    <source>
        <dbReference type="EMBL" id="MPN22522.1"/>
    </source>
</evidence>
<dbReference type="InterPro" id="IPR007627">
    <property type="entry name" value="RNA_pol_sigma70_r2"/>
</dbReference>
<dbReference type="NCBIfam" id="TIGR02937">
    <property type="entry name" value="sigma70-ECF"/>
    <property type="match status" value="1"/>
</dbReference>
<evidence type="ECO:0008006" key="8">
    <source>
        <dbReference type="Google" id="ProtNLM"/>
    </source>
</evidence>
<dbReference type="EMBL" id="VSSQ01070770">
    <property type="protein sequence ID" value="MPN22522.1"/>
    <property type="molecule type" value="Genomic_DNA"/>
</dbReference>
<dbReference type="GO" id="GO:0006352">
    <property type="term" value="P:DNA-templated transcription initiation"/>
    <property type="evidence" value="ECO:0007669"/>
    <property type="project" value="InterPro"/>
</dbReference>
<dbReference type="Gene3D" id="1.10.10.10">
    <property type="entry name" value="Winged helix-like DNA-binding domain superfamily/Winged helix DNA-binding domain"/>
    <property type="match status" value="1"/>
</dbReference>
<dbReference type="CDD" id="cd06171">
    <property type="entry name" value="Sigma70_r4"/>
    <property type="match status" value="1"/>
</dbReference>
<dbReference type="SUPFAM" id="SSF88946">
    <property type="entry name" value="Sigma2 domain of RNA polymerase sigma factors"/>
    <property type="match status" value="1"/>
</dbReference>
<evidence type="ECO:0000256" key="4">
    <source>
        <dbReference type="ARBA" id="ARBA00023163"/>
    </source>
</evidence>
<evidence type="ECO:0000259" key="5">
    <source>
        <dbReference type="Pfam" id="PF04542"/>
    </source>
</evidence>
<dbReference type="InterPro" id="IPR014284">
    <property type="entry name" value="RNA_pol_sigma-70_dom"/>
</dbReference>
<comment type="caution">
    <text evidence="7">The sequence shown here is derived from an EMBL/GenBank/DDBJ whole genome shotgun (WGS) entry which is preliminary data.</text>
</comment>
<dbReference type="PANTHER" id="PTHR43133:SF46">
    <property type="entry name" value="RNA POLYMERASE SIGMA-70 FACTOR ECF SUBFAMILY"/>
    <property type="match status" value="1"/>
</dbReference>
<dbReference type="InterPro" id="IPR013249">
    <property type="entry name" value="RNA_pol_sigma70_r4_t2"/>
</dbReference>
<keyword evidence="4" id="KW-0804">Transcription</keyword>
<proteinExistence type="inferred from homology"/>
<accession>A0A645G968</accession>
<evidence type="ECO:0000256" key="1">
    <source>
        <dbReference type="ARBA" id="ARBA00010641"/>
    </source>
</evidence>
<dbReference type="Pfam" id="PF04542">
    <property type="entry name" value="Sigma70_r2"/>
    <property type="match status" value="1"/>
</dbReference>
<dbReference type="PANTHER" id="PTHR43133">
    <property type="entry name" value="RNA POLYMERASE ECF-TYPE SIGMA FACTO"/>
    <property type="match status" value="1"/>
</dbReference>
<feature type="domain" description="RNA polymerase sigma-70 region 2" evidence="5">
    <location>
        <begin position="13"/>
        <end position="79"/>
    </location>
</feature>
<dbReference type="GO" id="GO:0003677">
    <property type="term" value="F:DNA binding"/>
    <property type="evidence" value="ECO:0007669"/>
    <property type="project" value="InterPro"/>
</dbReference>
<sequence>MKATNFDAFFNELYINNYNRLMQYAYRYTGDAKAAEDIVQEVFLIALYKKAELHAHPNSKGWLYNATKICIKRYYAKNNHLKVEFSEEFSCSVELDTDKVNKLLPYPLSEENREILILYFRENLPYDEICRRLGISYAACRQRVSRALAECRELLK</sequence>
<dbReference type="InterPro" id="IPR036388">
    <property type="entry name" value="WH-like_DNA-bd_sf"/>
</dbReference>
<evidence type="ECO:0000259" key="6">
    <source>
        <dbReference type="Pfam" id="PF08281"/>
    </source>
</evidence>
<dbReference type="InterPro" id="IPR013325">
    <property type="entry name" value="RNA_pol_sigma_r2"/>
</dbReference>
<protein>
    <recommendedName>
        <fullName evidence="8">ECF RNA polymerase sigma factor SigW</fullName>
    </recommendedName>
</protein>
<name>A0A645G968_9ZZZZ</name>
<reference evidence="7" key="1">
    <citation type="submission" date="2019-08" db="EMBL/GenBank/DDBJ databases">
        <authorList>
            <person name="Kucharzyk K."/>
            <person name="Murdoch R.W."/>
            <person name="Higgins S."/>
            <person name="Loffler F."/>
        </authorList>
    </citation>
    <scope>NUCLEOTIDE SEQUENCE</scope>
</reference>
<organism evidence="7">
    <name type="scientific">bioreactor metagenome</name>
    <dbReference type="NCBI Taxonomy" id="1076179"/>
    <lineage>
        <taxon>unclassified sequences</taxon>
        <taxon>metagenomes</taxon>
        <taxon>ecological metagenomes</taxon>
    </lineage>
</organism>